<feature type="compositionally biased region" description="Basic residues" evidence="1">
    <location>
        <begin position="166"/>
        <end position="178"/>
    </location>
</feature>
<keyword evidence="2" id="KW-1133">Transmembrane helix</keyword>
<reference evidence="3 4" key="1">
    <citation type="submission" date="2016-06" db="EMBL/GenBank/DDBJ databases">
        <authorList>
            <person name="Kjaerup R.B."/>
            <person name="Dalgaard T.S."/>
            <person name="Juul-Madsen H.R."/>
        </authorList>
    </citation>
    <scope>NUCLEOTIDE SEQUENCE [LARGE SCALE GENOMIC DNA]</scope>
    <source>
        <strain evidence="3 4">DSM 45248</strain>
    </source>
</reference>
<feature type="region of interest" description="Disordered" evidence="1">
    <location>
        <begin position="150"/>
        <end position="178"/>
    </location>
</feature>
<organism evidence="3 4">
    <name type="scientific">Micromonospora narathiwatensis</name>
    <dbReference type="NCBI Taxonomy" id="299146"/>
    <lineage>
        <taxon>Bacteria</taxon>
        <taxon>Bacillati</taxon>
        <taxon>Actinomycetota</taxon>
        <taxon>Actinomycetes</taxon>
        <taxon>Micromonosporales</taxon>
        <taxon>Micromonosporaceae</taxon>
        <taxon>Micromonospora</taxon>
    </lineage>
</organism>
<evidence type="ECO:0000256" key="2">
    <source>
        <dbReference type="SAM" id="Phobius"/>
    </source>
</evidence>
<evidence type="ECO:0000256" key="1">
    <source>
        <dbReference type="SAM" id="MobiDB-lite"/>
    </source>
</evidence>
<protein>
    <recommendedName>
        <fullName evidence="5">LPXTG-motif cell wall anchor domain-containing protein</fullName>
    </recommendedName>
</protein>
<dbReference type="AlphaFoldDB" id="A0A1A8Z6V9"/>
<evidence type="ECO:0008006" key="5">
    <source>
        <dbReference type="Google" id="ProtNLM"/>
    </source>
</evidence>
<dbReference type="RefSeq" id="WP_167666559.1">
    <property type="nucleotide sequence ID" value="NZ_LT594324.1"/>
</dbReference>
<feature type="transmembrane region" description="Helical" evidence="2">
    <location>
        <begin position="81"/>
        <end position="98"/>
    </location>
</feature>
<evidence type="ECO:0000313" key="4">
    <source>
        <dbReference type="Proteomes" id="UP000198765"/>
    </source>
</evidence>
<keyword evidence="4" id="KW-1185">Reference proteome</keyword>
<feature type="transmembrane region" description="Helical" evidence="2">
    <location>
        <begin position="110"/>
        <end position="131"/>
    </location>
</feature>
<keyword evidence="2" id="KW-0472">Membrane</keyword>
<name>A0A1A8Z6V9_9ACTN</name>
<feature type="transmembrane region" description="Helical" evidence="2">
    <location>
        <begin position="53"/>
        <end position="74"/>
    </location>
</feature>
<dbReference type="PATRIC" id="fig|299146.4.peg.760"/>
<keyword evidence="2" id="KW-0812">Transmembrane</keyword>
<dbReference type="EMBL" id="LT594324">
    <property type="protein sequence ID" value="SBT39668.1"/>
    <property type="molecule type" value="Genomic_DNA"/>
</dbReference>
<dbReference type="Proteomes" id="UP000198765">
    <property type="component" value="Chromosome I"/>
</dbReference>
<feature type="transmembrane region" description="Helical" evidence="2">
    <location>
        <begin position="20"/>
        <end position="41"/>
    </location>
</feature>
<proteinExistence type="predicted"/>
<accession>A0A1A8Z6V9</accession>
<gene>
    <name evidence="3" type="ORF">GA0070621_0745</name>
</gene>
<sequence length="178" mass="19507">MGPTADGIERASEARPVPRWVAPIFVVLALLTLPWIGYLALTLPRHAVTTHYRAAWVGFDLGLAALLSLTAWHAYRGNRQVVLAATGTATMLVVDAWFDVTTTVAGPDLVMSVLLAALVELPLAGVCLWIARHADRMVERRLRQLALRAEPATDPAEAARRSGPTTHRRPDRRRGRAH</sequence>
<evidence type="ECO:0000313" key="3">
    <source>
        <dbReference type="EMBL" id="SBT39668.1"/>
    </source>
</evidence>